<reference evidence="2" key="1">
    <citation type="submission" date="2020-06" db="EMBL/GenBank/DDBJ databases">
        <authorList>
            <person name="Onetto C."/>
        </authorList>
    </citation>
    <scope>NUCLEOTIDE SEQUENCE</scope>
</reference>
<dbReference type="AlphaFoldDB" id="A0A9N8KXS5"/>
<feature type="compositionally biased region" description="Basic and acidic residues" evidence="1">
    <location>
        <begin position="482"/>
        <end position="493"/>
    </location>
</feature>
<feature type="compositionally biased region" description="Polar residues" evidence="1">
    <location>
        <begin position="578"/>
        <end position="590"/>
    </location>
</feature>
<gene>
    <name evidence="2" type="ORF">AWRI4620_LOCUS9712</name>
</gene>
<organism evidence="2 3">
    <name type="scientific">Aureobasidium uvarum</name>
    <dbReference type="NCBI Taxonomy" id="2773716"/>
    <lineage>
        <taxon>Eukaryota</taxon>
        <taxon>Fungi</taxon>
        <taxon>Dikarya</taxon>
        <taxon>Ascomycota</taxon>
        <taxon>Pezizomycotina</taxon>
        <taxon>Dothideomycetes</taxon>
        <taxon>Dothideomycetidae</taxon>
        <taxon>Dothideales</taxon>
        <taxon>Saccotheciaceae</taxon>
        <taxon>Aureobasidium</taxon>
    </lineage>
</organism>
<sequence length="634" mass="70631">MSSSRLSIDSPLARLPNEIQQEVANYASVPEATMVTQMDIDASKDPSTPPADGSSPFLDLPRELRRAIFAYILPPKDKVIEPYLKTASLPQAATPVIPLIPAAPVAPVAPAAHVAPVAPVMHVVPTIPLTLAALNQIVTATQNAQAVAAHALATQVARRRTVAARRKTIKAKQEEKRSTLAVGDALVLCKQVTAEILATLYEEHTFAVNVYEGISDGGIEFLNSGRQRLQYREHFTQVRFKRFEGPDDPFGFARIKRLLIRVYPATEAASEHKNSRHDAMHTHFMIRALVKLLKHDDKFGLTRLQVRFVEPQNTLWRPKPWQNTSNLSLRSSSIHGIPAVEVILRGLFELRQVHTAVCELPPGLYRDHALSDFVDRLQNTITGRLQPGTMDDEIAAKIEGARDMLDDWIHTTMFGTKASKAMPTDLEDFDFDDVQDVDDFDYYPDQDDFFELRAPSNHISEEFTAGDYCSHRLRDAYEERVVNSDDRDDESHGTRPRAAATNRLSRVARSNPNNDRPARTHSTRRSIRDSPLNSSSRESSGGASLLGMISINDNSWSDFVPLFETDEDPTEHHRNAQAAGNSTQFAVQPPNSRPELSRSITVLEENEEGEFESKPNSPAQAFWNSQIGTMGRLG</sequence>
<keyword evidence="3" id="KW-1185">Reference proteome</keyword>
<dbReference type="Proteomes" id="UP000745764">
    <property type="component" value="Unassembled WGS sequence"/>
</dbReference>
<dbReference type="OrthoDB" id="3939615at2759"/>
<accession>A0A9N8KXS5</accession>
<feature type="region of interest" description="Disordered" evidence="1">
    <location>
        <begin position="482"/>
        <end position="545"/>
    </location>
</feature>
<name>A0A9N8KXS5_9PEZI</name>
<evidence type="ECO:0000256" key="1">
    <source>
        <dbReference type="SAM" id="MobiDB-lite"/>
    </source>
</evidence>
<comment type="caution">
    <text evidence="2">The sequence shown here is derived from an EMBL/GenBank/DDBJ whole genome shotgun (WGS) entry which is preliminary data.</text>
</comment>
<dbReference type="EMBL" id="CAINUL010000019">
    <property type="protein sequence ID" value="CAD0115457.1"/>
    <property type="molecule type" value="Genomic_DNA"/>
</dbReference>
<protein>
    <submittedName>
        <fullName evidence="2">Uncharacterized protein</fullName>
    </submittedName>
</protein>
<proteinExistence type="predicted"/>
<evidence type="ECO:0000313" key="3">
    <source>
        <dbReference type="Proteomes" id="UP000745764"/>
    </source>
</evidence>
<feature type="compositionally biased region" description="Low complexity" evidence="1">
    <location>
        <begin position="530"/>
        <end position="545"/>
    </location>
</feature>
<feature type="region of interest" description="Disordered" evidence="1">
    <location>
        <begin position="569"/>
        <end position="634"/>
    </location>
</feature>
<feature type="compositionally biased region" description="Polar residues" evidence="1">
    <location>
        <begin position="614"/>
        <end position="628"/>
    </location>
</feature>
<dbReference type="PANTHER" id="PTHR42085">
    <property type="entry name" value="F-BOX DOMAIN-CONTAINING PROTEIN"/>
    <property type="match status" value="1"/>
</dbReference>
<evidence type="ECO:0000313" key="2">
    <source>
        <dbReference type="EMBL" id="CAD0115457.1"/>
    </source>
</evidence>
<dbReference type="InterPro" id="IPR038883">
    <property type="entry name" value="AN11006-like"/>
</dbReference>
<feature type="compositionally biased region" description="Polar residues" evidence="1">
    <location>
        <begin position="502"/>
        <end position="514"/>
    </location>
</feature>
<dbReference type="PANTHER" id="PTHR42085:SF2">
    <property type="entry name" value="F-BOX DOMAIN-CONTAINING PROTEIN"/>
    <property type="match status" value="1"/>
</dbReference>